<dbReference type="EMBL" id="GFPF01001615">
    <property type="protein sequence ID" value="MAA12761.1"/>
    <property type="molecule type" value="Transcribed_RNA"/>
</dbReference>
<accession>A0A224YEB2</accession>
<protein>
    <submittedName>
        <fullName evidence="1">Uncharacterized protein</fullName>
    </submittedName>
</protein>
<organism evidence="1">
    <name type="scientific">Rhipicephalus zambeziensis</name>
    <dbReference type="NCBI Taxonomy" id="60191"/>
    <lineage>
        <taxon>Eukaryota</taxon>
        <taxon>Metazoa</taxon>
        <taxon>Ecdysozoa</taxon>
        <taxon>Arthropoda</taxon>
        <taxon>Chelicerata</taxon>
        <taxon>Arachnida</taxon>
        <taxon>Acari</taxon>
        <taxon>Parasitiformes</taxon>
        <taxon>Ixodida</taxon>
        <taxon>Ixodoidea</taxon>
        <taxon>Ixodidae</taxon>
        <taxon>Rhipicephalinae</taxon>
        <taxon>Rhipicephalus</taxon>
        <taxon>Rhipicephalus</taxon>
    </lineage>
</organism>
<proteinExistence type="predicted"/>
<sequence>MQEFFQHTFTLQSNRGCLSVFEQKFARTIFQSYSRCSVARMLSAGPKQNSSRTTRASAAFFTVRGGLSGYNICTKSTSFNTEPLYHFSSAEPIFQGTQNFYFGGEVLGLVLGPLRRRCHRRRVRSHENSAQKHQQRSS</sequence>
<evidence type="ECO:0000313" key="1">
    <source>
        <dbReference type="EMBL" id="MAA12761.1"/>
    </source>
</evidence>
<reference evidence="1" key="1">
    <citation type="journal article" date="2017" name="Parasit. Vectors">
        <title>Sialotranscriptomics of Rhipicephalus zambeziensis reveals intricate expression profiles of secretory proteins and suggests tight temporal transcriptional regulation during blood-feeding.</title>
        <authorList>
            <person name="de Castro M.H."/>
            <person name="de Klerk D."/>
            <person name="Pienaar R."/>
            <person name="Rees D.J.G."/>
            <person name="Mans B.J."/>
        </authorList>
    </citation>
    <scope>NUCLEOTIDE SEQUENCE</scope>
    <source>
        <tissue evidence="1">Salivary glands</tissue>
    </source>
</reference>
<name>A0A224YEB2_9ACAR</name>
<dbReference type="AlphaFoldDB" id="A0A224YEB2"/>